<evidence type="ECO:0000313" key="1">
    <source>
        <dbReference type="EMBL" id="HGG01876.1"/>
    </source>
</evidence>
<proteinExistence type="predicted"/>
<reference evidence="1" key="1">
    <citation type="journal article" date="2020" name="mSystems">
        <title>Genome- and Community-Level Interaction Insights into Carbon Utilization and Element Cycling Functions of Hydrothermarchaeota in Hydrothermal Sediment.</title>
        <authorList>
            <person name="Zhou Z."/>
            <person name="Liu Y."/>
            <person name="Xu W."/>
            <person name="Pan J."/>
            <person name="Luo Z.H."/>
            <person name="Li M."/>
        </authorList>
    </citation>
    <scope>NUCLEOTIDE SEQUENCE [LARGE SCALE GENOMIC DNA]</scope>
    <source>
        <strain evidence="1">SpSt-374</strain>
    </source>
</reference>
<dbReference type="EMBL" id="DSPX01000150">
    <property type="protein sequence ID" value="HGG01876.1"/>
    <property type="molecule type" value="Genomic_DNA"/>
</dbReference>
<accession>A0A7C3VSZ8</accession>
<protein>
    <submittedName>
        <fullName evidence="1">Uncharacterized protein</fullName>
    </submittedName>
</protein>
<comment type="caution">
    <text evidence="1">The sequence shown here is derived from an EMBL/GenBank/DDBJ whole genome shotgun (WGS) entry which is preliminary data.</text>
</comment>
<dbReference type="AlphaFoldDB" id="A0A7C3VSZ8"/>
<gene>
    <name evidence="1" type="ORF">ENR15_14825</name>
</gene>
<name>A0A7C3VSZ8_9CYAN</name>
<sequence>MNEDLFFLRDICDRLGQIEIYTQGGKSEFLNVRLKKTINKRRLLEIMEAASQQAIAKGMTPEFLESILNDDD</sequence>
<organism evidence="1">
    <name type="scientific">Planktothricoides sp. SpSt-374</name>
    <dbReference type="NCBI Taxonomy" id="2282167"/>
    <lineage>
        <taxon>Bacteria</taxon>
        <taxon>Bacillati</taxon>
        <taxon>Cyanobacteriota</taxon>
        <taxon>Cyanophyceae</taxon>
        <taxon>Oscillatoriophycideae</taxon>
        <taxon>Oscillatoriales</taxon>
        <taxon>Oscillatoriaceae</taxon>
        <taxon>Planktothricoides</taxon>
    </lineage>
</organism>